<evidence type="ECO:0000256" key="1">
    <source>
        <dbReference type="ARBA" id="ARBA00000654"/>
    </source>
</evidence>
<evidence type="ECO:0000256" key="7">
    <source>
        <dbReference type="ARBA" id="ARBA00023277"/>
    </source>
</evidence>
<evidence type="ECO:0000256" key="5">
    <source>
        <dbReference type="ARBA" id="ARBA00013063"/>
    </source>
</evidence>
<dbReference type="InterPro" id="IPR031337">
    <property type="entry name" value="KDPG/KHG_AS_1"/>
</dbReference>
<dbReference type="PANTHER" id="PTHR30246:SF1">
    <property type="entry name" value="2-DEHYDRO-3-DEOXY-6-PHOSPHOGALACTONATE ALDOLASE-RELATED"/>
    <property type="match status" value="1"/>
</dbReference>
<dbReference type="GO" id="GO:0008675">
    <property type="term" value="F:2-dehydro-3-deoxy-phosphogluconate aldolase activity"/>
    <property type="evidence" value="ECO:0007669"/>
    <property type="project" value="UniProtKB-EC"/>
</dbReference>
<keyword evidence="7" id="KW-0119">Carbohydrate metabolism</keyword>
<dbReference type="NCBIfam" id="NF004325">
    <property type="entry name" value="PRK05718.1"/>
    <property type="match status" value="1"/>
</dbReference>
<keyword evidence="6 8" id="KW-0456">Lyase</keyword>
<evidence type="ECO:0000256" key="6">
    <source>
        <dbReference type="ARBA" id="ARBA00023239"/>
    </source>
</evidence>
<comment type="subunit">
    <text evidence="4">Homotrimer.</text>
</comment>
<dbReference type="SUPFAM" id="SSF51569">
    <property type="entry name" value="Aldolase"/>
    <property type="match status" value="1"/>
</dbReference>
<protein>
    <recommendedName>
        <fullName evidence="5">2-dehydro-3-deoxy-phosphogluconate aldolase</fullName>
        <ecNumber evidence="5">4.1.2.14</ecNumber>
    </recommendedName>
</protein>
<comment type="catalytic activity">
    <reaction evidence="1">
        <text>2-dehydro-3-deoxy-6-phospho-D-gluconate = D-glyceraldehyde 3-phosphate + pyruvate</text>
        <dbReference type="Rhea" id="RHEA:17089"/>
        <dbReference type="ChEBI" id="CHEBI:15361"/>
        <dbReference type="ChEBI" id="CHEBI:57569"/>
        <dbReference type="ChEBI" id="CHEBI:59776"/>
        <dbReference type="EC" id="4.1.2.14"/>
    </reaction>
</comment>
<dbReference type="EMBL" id="CP159534">
    <property type="protein sequence ID" value="XCJ75131.1"/>
    <property type="molecule type" value="Genomic_DNA"/>
</dbReference>
<name>A0AAU8J2E8_9ACTN</name>
<dbReference type="Pfam" id="PF01081">
    <property type="entry name" value="Aldolase"/>
    <property type="match status" value="1"/>
</dbReference>
<dbReference type="Gene3D" id="3.20.20.70">
    <property type="entry name" value="Aldolase class I"/>
    <property type="match status" value="1"/>
</dbReference>
<dbReference type="EC" id="4.1.2.14" evidence="5"/>
<dbReference type="CDD" id="cd00452">
    <property type="entry name" value="KDPG_aldolase"/>
    <property type="match status" value="1"/>
</dbReference>
<proteinExistence type="inferred from homology"/>
<dbReference type="RefSeq" id="WP_353946565.1">
    <property type="nucleotide sequence ID" value="NZ_CP159534.1"/>
</dbReference>
<evidence type="ECO:0000256" key="2">
    <source>
        <dbReference type="ARBA" id="ARBA00004736"/>
    </source>
</evidence>
<dbReference type="NCBIfam" id="TIGR01182">
    <property type="entry name" value="eda"/>
    <property type="match status" value="1"/>
</dbReference>
<dbReference type="PANTHER" id="PTHR30246">
    <property type="entry name" value="2-KETO-3-DEOXY-6-PHOSPHOGLUCONATE ALDOLASE"/>
    <property type="match status" value="1"/>
</dbReference>
<sequence length="211" mass="21364">MDQQLSERLADLKVVPVVTLPDAALADPLGATLTAAGLPIAEITFRSAAAADSIAALRARHPDVLVGAGTVLDPATVDLAADAGARFVVTPGFNPDVVARCRARGLPVVPGVNNPTALEAARAQGLTLLKYFPAEASGGLKLLDAMAAPYGDVTFMPTGGITPDNLSDYLARPHVTACGGTWIATAARLAAGDFDAIGTAARAARDSAARA</sequence>
<evidence type="ECO:0000256" key="3">
    <source>
        <dbReference type="ARBA" id="ARBA00006906"/>
    </source>
</evidence>
<evidence type="ECO:0000256" key="4">
    <source>
        <dbReference type="ARBA" id="ARBA00011233"/>
    </source>
</evidence>
<organism evidence="8">
    <name type="scientific">Streptomyces tabacisoli</name>
    <dbReference type="NCBI Taxonomy" id="3156398"/>
    <lineage>
        <taxon>Bacteria</taxon>
        <taxon>Bacillati</taxon>
        <taxon>Actinomycetota</taxon>
        <taxon>Actinomycetes</taxon>
        <taxon>Kitasatosporales</taxon>
        <taxon>Streptomycetaceae</taxon>
        <taxon>Streptomyces</taxon>
    </lineage>
</organism>
<gene>
    <name evidence="8" type="primary">eda</name>
    <name evidence="8" type="ORF">ABII15_36465</name>
</gene>
<accession>A0AAU8J2E8</accession>
<reference evidence="8" key="1">
    <citation type="submission" date="2024-06" db="EMBL/GenBank/DDBJ databases">
        <title>Streptomyces sp. strain HUAS MG91 genome sequences.</title>
        <authorList>
            <person name="Mo P."/>
        </authorList>
    </citation>
    <scope>NUCLEOTIDE SEQUENCE</scope>
    <source>
        <strain evidence="8">HUAS MG91</strain>
    </source>
</reference>
<dbReference type="PROSITE" id="PS00159">
    <property type="entry name" value="ALDOLASE_KDPG_KHG_1"/>
    <property type="match status" value="1"/>
</dbReference>
<comment type="similarity">
    <text evidence="3">Belongs to the KHG/KDPG aldolase family.</text>
</comment>
<dbReference type="KEGG" id="stac:ABII15_36465"/>
<dbReference type="InterPro" id="IPR013785">
    <property type="entry name" value="Aldolase_TIM"/>
</dbReference>
<dbReference type="AlphaFoldDB" id="A0AAU8J2E8"/>
<evidence type="ECO:0000313" key="8">
    <source>
        <dbReference type="EMBL" id="XCJ75131.1"/>
    </source>
</evidence>
<comment type="pathway">
    <text evidence="2">Carbohydrate acid metabolism; 2-dehydro-3-deoxy-D-gluconate degradation; D-glyceraldehyde 3-phosphate and pyruvate from 2-dehydro-3-deoxy-D-gluconate: step 2/2.</text>
</comment>
<dbReference type="InterPro" id="IPR000887">
    <property type="entry name" value="Aldlse_KDPG_KHG"/>
</dbReference>